<protein>
    <submittedName>
        <fullName evidence="2">Uncharacterized protein</fullName>
    </submittedName>
</protein>
<comment type="caution">
    <text evidence="2">The sequence shown here is derived from an EMBL/GenBank/DDBJ whole genome shotgun (WGS) entry which is preliminary data.</text>
</comment>
<feature type="region of interest" description="Disordered" evidence="1">
    <location>
        <begin position="37"/>
        <end position="62"/>
    </location>
</feature>
<sequence length="62" mass="6733">MKKVIDVTFSVRLVVLAVLILVAIGSAVVIKTAQQDQPKTQIMDKNGNTVDPLKQDTKNIGQ</sequence>
<name>A0A4Y1Z7M7_9BACL</name>
<evidence type="ECO:0000313" key="2">
    <source>
        <dbReference type="EMBL" id="GAY74901.1"/>
    </source>
</evidence>
<gene>
    <name evidence="2" type="ORF">NBRC111894_455</name>
</gene>
<reference evidence="2 3" key="1">
    <citation type="submission" date="2017-11" db="EMBL/GenBank/DDBJ databases">
        <title>Draft Genome Sequence of Sporolactobacillus inulinus NBRC 111894 Isolated from Koso, a Japanese Sugar-Vegetable Fermented Beverage.</title>
        <authorList>
            <person name="Chiou T.Y."/>
            <person name="Oshima K."/>
            <person name="Suda W."/>
            <person name="Hattori M."/>
            <person name="Takahashi T."/>
        </authorList>
    </citation>
    <scope>NUCLEOTIDE SEQUENCE [LARGE SCALE GENOMIC DNA]</scope>
    <source>
        <strain evidence="2 3">NBRC111894</strain>
    </source>
</reference>
<feature type="compositionally biased region" description="Basic and acidic residues" evidence="1">
    <location>
        <begin position="53"/>
        <end position="62"/>
    </location>
</feature>
<proteinExistence type="predicted"/>
<dbReference type="AlphaFoldDB" id="A0A4Y1Z7M7"/>
<dbReference type="Proteomes" id="UP000319716">
    <property type="component" value="Unassembled WGS sequence"/>
</dbReference>
<dbReference type="RefSeq" id="WP_262392044.1">
    <property type="nucleotide sequence ID" value="NZ_BEXB01000002.1"/>
</dbReference>
<organism evidence="2 3">
    <name type="scientific">Sporolactobacillus inulinus</name>
    <dbReference type="NCBI Taxonomy" id="2078"/>
    <lineage>
        <taxon>Bacteria</taxon>
        <taxon>Bacillati</taxon>
        <taxon>Bacillota</taxon>
        <taxon>Bacilli</taxon>
        <taxon>Bacillales</taxon>
        <taxon>Sporolactobacillaceae</taxon>
        <taxon>Sporolactobacillus</taxon>
    </lineage>
</organism>
<evidence type="ECO:0000256" key="1">
    <source>
        <dbReference type="SAM" id="MobiDB-lite"/>
    </source>
</evidence>
<evidence type="ECO:0000313" key="3">
    <source>
        <dbReference type="Proteomes" id="UP000319716"/>
    </source>
</evidence>
<dbReference type="EMBL" id="BEXB01000002">
    <property type="protein sequence ID" value="GAY74901.1"/>
    <property type="molecule type" value="Genomic_DNA"/>
</dbReference>
<accession>A0A4Y1Z7M7</accession>